<accession>A0A9Q8UU97</accession>
<evidence type="ECO:0000313" key="3">
    <source>
        <dbReference type="EMBL" id="UJO22706.1"/>
    </source>
</evidence>
<reference evidence="3" key="2">
    <citation type="journal article" date="2022" name="Microb. Genom.">
        <title>A chromosome-scale genome assembly of the tomato pathogen Cladosporium fulvum reveals a compartmentalized genome architecture and the presence of a dispensable chromosome.</title>
        <authorList>
            <person name="Zaccaron A.Z."/>
            <person name="Chen L.H."/>
            <person name="Samaras A."/>
            <person name="Stergiopoulos I."/>
        </authorList>
    </citation>
    <scope>NUCLEOTIDE SEQUENCE</scope>
    <source>
        <strain evidence="3">Race5_Kim</strain>
    </source>
</reference>
<gene>
    <name evidence="3" type="ORF">CLAFUR5_12460</name>
</gene>
<dbReference type="OrthoDB" id="5337308at2759"/>
<keyword evidence="2" id="KW-0732">Signal</keyword>
<proteinExistence type="predicted"/>
<dbReference type="RefSeq" id="XP_047767072.1">
    <property type="nucleotide sequence ID" value="XM_047911608.1"/>
</dbReference>
<evidence type="ECO:0000256" key="2">
    <source>
        <dbReference type="SAM" id="SignalP"/>
    </source>
</evidence>
<feature type="compositionally biased region" description="Low complexity" evidence="1">
    <location>
        <begin position="503"/>
        <end position="523"/>
    </location>
</feature>
<keyword evidence="4" id="KW-1185">Reference proteome</keyword>
<dbReference type="AlphaFoldDB" id="A0A9Q8UU97"/>
<protein>
    <submittedName>
        <fullName evidence="3">Uncharacterized protein</fullName>
    </submittedName>
</protein>
<feature type="region of interest" description="Disordered" evidence="1">
    <location>
        <begin position="416"/>
        <end position="523"/>
    </location>
</feature>
<organism evidence="3 4">
    <name type="scientific">Passalora fulva</name>
    <name type="common">Tomato leaf mold</name>
    <name type="synonym">Cladosporium fulvum</name>
    <dbReference type="NCBI Taxonomy" id="5499"/>
    <lineage>
        <taxon>Eukaryota</taxon>
        <taxon>Fungi</taxon>
        <taxon>Dikarya</taxon>
        <taxon>Ascomycota</taxon>
        <taxon>Pezizomycotina</taxon>
        <taxon>Dothideomycetes</taxon>
        <taxon>Dothideomycetidae</taxon>
        <taxon>Mycosphaerellales</taxon>
        <taxon>Mycosphaerellaceae</taxon>
        <taxon>Fulvia</taxon>
    </lineage>
</organism>
<sequence length="523" mass="56157">MASGLLSWLVPALLLGAAVAPGNASPIAGAVVGNGTADGLLDIDGFGDGSLAKRAMPGAASDEVVRKYEQLGHTQVSEWLFATSADATANLIGPVVKEVFNLNGDPLKHNWQRHLVTRKEEVLIKDWGINDISGTAVSAASDPVNMLDKLTVGRQPTSPAQQLEKWQEERKAQSGLYPRGPNVRYQVHQQTAIPAYYGHQQPFVMGAGYDVTLNIVDGIIIVDEARGPTRRDDGFRIPFNRFPDITSWSEVVFDLWLRIKPVKRPRQSVMTVAPNHGKLNPFSTFEPGLKVKEFLGVEGFLNYVFMVNIREPTEEVSIIKRCLASRTDANQYPGYDDAQRFSVGHWCYYALLASEHGEAIAWLLTTHKGAGTVKIARMGNKVLKSVTVFATDPCPADGQQSHPTLMWEIVDQDPKWIESAGPSPFGAQSAGYQANTGTTSSTSGQNLQVPGQESPGYTGKGKNPAQQGQSPGGESDDLAWAINYPSSSDSHGPTPDPPNVPKPGDGAPGVPGSAAGSSSHQQG</sequence>
<dbReference type="OMA" id="WCYYALL"/>
<evidence type="ECO:0000313" key="4">
    <source>
        <dbReference type="Proteomes" id="UP000756132"/>
    </source>
</evidence>
<dbReference type="Proteomes" id="UP000756132">
    <property type="component" value="Chromosome 10"/>
</dbReference>
<evidence type="ECO:0000256" key="1">
    <source>
        <dbReference type="SAM" id="MobiDB-lite"/>
    </source>
</evidence>
<feature type="signal peptide" evidence="2">
    <location>
        <begin position="1"/>
        <end position="24"/>
    </location>
</feature>
<dbReference type="EMBL" id="CP090172">
    <property type="protein sequence ID" value="UJO22706.1"/>
    <property type="molecule type" value="Genomic_DNA"/>
</dbReference>
<dbReference type="GeneID" id="71992338"/>
<dbReference type="KEGG" id="ffu:CLAFUR5_12460"/>
<name>A0A9Q8UU97_PASFU</name>
<reference evidence="3" key="1">
    <citation type="submission" date="2021-12" db="EMBL/GenBank/DDBJ databases">
        <authorList>
            <person name="Zaccaron A."/>
            <person name="Stergiopoulos I."/>
        </authorList>
    </citation>
    <scope>NUCLEOTIDE SEQUENCE</scope>
    <source>
        <strain evidence="3">Race5_Kim</strain>
    </source>
</reference>
<feature type="chain" id="PRO_5040294089" evidence="2">
    <location>
        <begin position="25"/>
        <end position="523"/>
    </location>
</feature>